<feature type="transmembrane region" description="Helical" evidence="7">
    <location>
        <begin position="164"/>
        <end position="184"/>
    </location>
</feature>
<evidence type="ECO:0000313" key="9">
    <source>
        <dbReference type="EMBL" id="REH37091.1"/>
    </source>
</evidence>
<dbReference type="EMBL" id="QUNO01000015">
    <property type="protein sequence ID" value="REH37091.1"/>
    <property type="molecule type" value="Genomic_DNA"/>
</dbReference>
<feature type="transmembrane region" description="Helical" evidence="7">
    <location>
        <begin position="191"/>
        <end position="210"/>
    </location>
</feature>
<feature type="transmembrane region" description="Helical" evidence="7">
    <location>
        <begin position="415"/>
        <end position="433"/>
    </location>
</feature>
<dbReference type="RefSeq" id="WP_116179247.1">
    <property type="nucleotide sequence ID" value="NZ_CP144375.1"/>
</dbReference>
<evidence type="ECO:0000256" key="6">
    <source>
        <dbReference type="ARBA" id="ARBA00023136"/>
    </source>
</evidence>
<proteinExistence type="inferred from homology"/>
<feature type="transmembrane region" description="Helical" evidence="7">
    <location>
        <begin position="139"/>
        <end position="158"/>
    </location>
</feature>
<dbReference type="AlphaFoldDB" id="A0A3E0H2S3"/>
<organism evidence="9 10">
    <name type="scientific">Kutzneria buriramensis</name>
    <dbReference type="NCBI Taxonomy" id="1045776"/>
    <lineage>
        <taxon>Bacteria</taxon>
        <taxon>Bacillati</taxon>
        <taxon>Actinomycetota</taxon>
        <taxon>Actinomycetes</taxon>
        <taxon>Pseudonocardiales</taxon>
        <taxon>Pseudonocardiaceae</taxon>
        <taxon>Kutzneria</taxon>
    </lineage>
</organism>
<dbReference type="NCBIfam" id="TIGR03920">
    <property type="entry name" value="T7SS_EccD"/>
    <property type="match status" value="1"/>
</dbReference>
<evidence type="ECO:0000256" key="2">
    <source>
        <dbReference type="ARBA" id="ARBA00006162"/>
    </source>
</evidence>
<sequence>MRPTEAIGVDASLDPITLGGGGSGPADLCRITVHGPDGRADLAIPSAATFGLLVPVLARHVNRGQEEGKDWVLQRLGEPPLNLDATPEQAELHDGDVLYLRAAQAPIPELTYDDLADGVGDAIAARPDRWRPESTRRTLIGLAVLAAAALGVATILAGGPGGLIALYCGVITLALGGGAVAIGHVTGDGPLSYVGGIAACSFAAAAGLIGQQDTVDLLAPQPSGVLLAGVCVVLVAGALAAATRGGVAVYGTAGLLGICAILGSVLRTGTAADTAGAVSIVAVTLFLFATFGARVAARLARLRVPTLPRTTEELQQDIDPAPASMIATRAALADGYLTAVVVGSSALALVDSIVLTTVDGWIAWVLPLVFGLACLLRAKSLLSVWQRGATVWAGALIIATVVLAYTFSLAPTGRIGLLVGLVLVVAALVIGAWRLPETRLLPIWAQVADIAELWTAIALVPLLLVVLDAYHFFRALAG</sequence>
<feature type="transmembrane region" description="Helical" evidence="7">
    <location>
        <begin position="222"/>
        <end position="240"/>
    </location>
</feature>
<keyword evidence="3" id="KW-1003">Cell membrane</keyword>
<evidence type="ECO:0000256" key="1">
    <source>
        <dbReference type="ARBA" id="ARBA00004651"/>
    </source>
</evidence>
<evidence type="ECO:0000256" key="3">
    <source>
        <dbReference type="ARBA" id="ARBA00022475"/>
    </source>
</evidence>
<protein>
    <submittedName>
        <fullName evidence="9">Type VII secretion integral membrane protein EccD</fullName>
    </submittedName>
</protein>
<dbReference type="PIRSF" id="PIRSF017804">
    <property type="entry name" value="Secretion_EccD1"/>
    <property type="match status" value="1"/>
</dbReference>
<keyword evidence="10" id="KW-1185">Reference proteome</keyword>
<feature type="transmembrane region" description="Helical" evidence="7">
    <location>
        <begin position="390"/>
        <end position="409"/>
    </location>
</feature>
<evidence type="ECO:0000259" key="8">
    <source>
        <dbReference type="Pfam" id="PF19053"/>
    </source>
</evidence>
<dbReference type="InterPro" id="IPR024962">
    <property type="entry name" value="YukD-like"/>
</dbReference>
<dbReference type="Gene3D" id="3.10.20.90">
    <property type="entry name" value="Phosphatidylinositol 3-kinase Catalytic Subunit, Chain A, domain 1"/>
    <property type="match status" value="1"/>
</dbReference>
<dbReference type="InterPro" id="IPR006707">
    <property type="entry name" value="T7SS_EccD"/>
</dbReference>
<accession>A0A3E0H2S3</accession>
<feature type="domain" description="EccD-like transmembrane" evidence="8">
    <location>
        <begin position="135"/>
        <end position="476"/>
    </location>
</feature>
<dbReference type="Pfam" id="PF08817">
    <property type="entry name" value="YukD"/>
    <property type="match status" value="1"/>
</dbReference>
<dbReference type="GO" id="GO:0005886">
    <property type="term" value="C:plasma membrane"/>
    <property type="evidence" value="ECO:0007669"/>
    <property type="project" value="UniProtKB-SubCell"/>
</dbReference>
<dbReference type="OrthoDB" id="4775372at2"/>
<gene>
    <name evidence="9" type="ORF">BCF44_11595</name>
</gene>
<comment type="similarity">
    <text evidence="2">Belongs to the EccD/Snm4 family.</text>
</comment>
<keyword evidence="4 7" id="KW-0812">Transmembrane</keyword>
<name>A0A3E0H2S3_9PSEU</name>
<dbReference type="Pfam" id="PF19053">
    <property type="entry name" value="EccD"/>
    <property type="match status" value="1"/>
</dbReference>
<dbReference type="Proteomes" id="UP000256269">
    <property type="component" value="Unassembled WGS sequence"/>
</dbReference>
<evidence type="ECO:0000256" key="5">
    <source>
        <dbReference type="ARBA" id="ARBA00022989"/>
    </source>
</evidence>
<feature type="transmembrane region" description="Helical" evidence="7">
    <location>
        <begin position="335"/>
        <end position="355"/>
    </location>
</feature>
<feature type="transmembrane region" description="Helical" evidence="7">
    <location>
        <begin position="247"/>
        <end position="266"/>
    </location>
</feature>
<dbReference type="InterPro" id="IPR044049">
    <property type="entry name" value="EccD_transm"/>
</dbReference>
<evidence type="ECO:0000256" key="7">
    <source>
        <dbReference type="SAM" id="Phobius"/>
    </source>
</evidence>
<reference evidence="9 10" key="1">
    <citation type="submission" date="2018-08" db="EMBL/GenBank/DDBJ databases">
        <title>Genomic Encyclopedia of Archaeal and Bacterial Type Strains, Phase II (KMG-II): from individual species to whole genera.</title>
        <authorList>
            <person name="Goeker M."/>
        </authorList>
    </citation>
    <scope>NUCLEOTIDE SEQUENCE [LARGE SCALE GENOMIC DNA]</scope>
    <source>
        <strain evidence="9 10">DSM 45791</strain>
    </source>
</reference>
<comment type="subcellular location">
    <subcellularLocation>
        <location evidence="1">Cell membrane</location>
        <topology evidence="1">Multi-pass membrane protein</topology>
    </subcellularLocation>
</comment>
<feature type="transmembrane region" description="Helical" evidence="7">
    <location>
        <begin position="278"/>
        <end position="297"/>
    </location>
</feature>
<keyword evidence="6 7" id="KW-0472">Membrane</keyword>
<feature type="transmembrane region" description="Helical" evidence="7">
    <location>
        <begin position="453"/>
        <end position="473"/>
    </location>
</feature>
<evidence type="ECO:0000256" key="4">
    <source>
        <dbReference type="ARBA" id="ARBA00022692"/>
    </source>
</evidence>
<comment type="caution">
    <text evidence="9">The sequence shown here is derived from an EMBL/GenBank/DDBJ whole genome shotgun (WGS) entry which is preliminary data.</text>
</comment>
<feature type="transmembrane region" description="Helical" evidence="7">
    <location>
        <begin position="361"/>
        <end position="378"/>
    </location>
</feature>
<keyword evidence="5 7" id="KW-1133">Transmembrane helix</keyword>
<evidence type="ECO:0000313" key="10">
    <source>
        <dbReference type="Proteomes" id="UP000256269"/>
    </source>
</evidence>